<dbReference type="AlphaFoldDB" id="A0ABD5CSH6"/>
<organism evidence="2 3">
    <name type="scientific">Paraburkholderia graminis</name>
    <dbReference type="NCBI Taxonomy" id="60548"/>
    <lineage>
        <taxon>Bacteria</taxon>
        <taxon>Pseudomonadati</taxon>
        <taxon>Pseudomonadota</taxon>
        <taxon>Betaproteobacteria</taxon>
        <taxon>Burkholderiales</taxon>
        <taxon>Burkholderiaceae</taxon>
        <taxon>Paraburkholderia</taxon>
    </lineage>
</organism>
<reference evidence="2 3" key="1">
    <citation type="submission" date="2023-08" db="EMBL/GenBank/DDBJ databases">
        <title>Genome sequencing of plant associated microbes to promote plant fitness in Sorghum bicolor and Oryza sativa.</title>
        <authorList>
            <person name="Coleman-Derr D."/>
        </authorList>
    </citation>
    <scope>NUCLEOTIDE SEQUENCE [LARGE SCALE GENOMIC DNA]</scope>
    <source>
        <strain evidence="2 3">SLBN-33</strain>
    </source>
</reference>
<feature type="compositionally biased region" description="Basic and acidic residues" evidence="1">
    <location>
        <begin position="213"/>
        <end position="237"/>
    </location>
</feature>
<feature type="compositionally biased region" description="Basic and acidic residues" evidence="1">
    <location>
        <begin position="109"/>
        <end position="131"/>
    </location>
</feature>
<comment type="caution">
    <text evidence="2">The sequence shown here is derived from an EMBL/GenBank/DDBJ whole genome shotgun (WGS) entry which is preliminary data.</text>
</comment>
<feature type="compositionally biased region" description="Basic and acidic residues" evidence="1">
    <location>
        <begin position="1"/>
        <end position="14"/>
    </location>
</feature>
<feature type="region of interest" description="Disordered" evidence="1">
    <location>
        <begin position="72"/>
        <end position="155"/>
    </location>
</feature>
<feature type="region of interest" description="Disordered" evidence="1">
    <location>
        <begin position="204"/>
        <end position="237"/>
    </location>
</feature>
<sequence length="271" mass="31562">MRAEKIQCEPDFQRRQHALQRLPEEQIAQHDGAAPPDQLDRQIDLRGLSNKCGELAARDVIERARHAFERTRVLHEREQNEKRRQHDHAPRKLPSEPQRARMRVRKQKTNADHREQQLADHGQLHIGDDARHRRGRPHAPAPEHAERHHFSADARDRQHAIDRFAHPYEMQHVEHARAVRAANQRAPVAGIGEHRQNMCECREQKPRAGGAQRAEHRDRVVPPHEPQRRSQSRECGHAPEMLHHADTFRAFVARRACRSSRNSEDVRIIAA</sequence>
<evidence type="ECO:0000313" key="3">
    <source>
        <dbReference type="Proteomes" id="UP001245184"/>
    </source>
</evidence>
<evidence type="ECO:0000256" key="1">
    <source>
        <dbReference type="SAM" id="MobiDB-lite"/>
    </source>
</evidence>
<feature type="compositionally biased region" description="Basic and acidic residues" evidence="1">
    <location>
        <begin position="72"/>
        <end position="94"/>
    </location>
</feature>
<accession>A0ABD5CSH6</accession>
<proteinExistence type="predicted"/>
<evidence type="ECO:0000313" key="2">
    <source>
        <dbReference type="EMBL" id="MDR6207993.1"/>
    </source>
</evidence>
<protein>
    <submittedName>
        <fullName evidence="2">SRNA-binding protein</fullName>
    </submittedName>
</protein>
<feature type="compositionally biased region" description="Basic and acidic residues" evidence="1">
    <location>
        <begin position="141"/>
        <end position="155"/>
    </location>
</feature>
<dbReference type="EMBL" id="JAVIZN010000002">
    <property type="protein sequence ID" value="MDR6207993.1"/>
    <property type="molecule type" value="Genomic_DNA"/>
</dbReference>
<feature type="region of interest" description="Disordered" evidence="1">
    <location>
        <begin position="1"/>
        <end position="39"/>
    </location>
</feature>
<gene>
    <name evidence="2" type="ORF">QF025_006713</name>
</gene>
<name>A0ABD5CSH6_9BURK</name>
<dbReference type="Proteomes" id="UP001245184">
    <property type="component" value="Unassembled WGS sequence"/>
</dbReference>